<dbReference type="Gene3D" id="1.10.287.130">
    <property type="match status" value="1"/>
</dbReference>
<evidence type="ECO:0000256" key="8">
    <source>
        <dbReference type="ARBA" id="ARBA00022777"/>
    </source>
</evidence>
<dbReference type="InterPro" id="IPR003852">
    <property type="entry name" value="Sig_transdc_His_kinase_KdpD_N"/>
</dbReference>
<evidence type="ECO:0000313" key="15">
    <source>
        <dbReference type="EMBL" id="TCO84838.1"/>
    </source>
</evidence>
<dbReference type="Gene3D" id="3.30.565.10">
    <property type="entry name" value="Histidine kinase-like ATPase, C-terminal domain"/>
    <property type="match status" value="1"/>
</dbReference>
<feature type="transmembrane region" description="Helical" evidence="13">
    <location>
        <begin position="488"/>
        <end position="505"/>
    </location>
</feature>
<evidence type="ECO:0000256" key="4">
    <source>
        <dbReference type="ARBA" id="ARBA00022553"/>
    </source>
</evidence>
<dbReference type="GO" id="GO:0005737">
    <property type="term" value="C:cytoplasm"/>
    <property type="evidence" value="ECO:0007669"/>
    <property type="project" value="UniProtKB-ARBA"/>
</dbReference>
<keyword evidence="8 15" id="KW-0418">Kinase</keyword>
<evidence type="ECO:0000256" key="11">
    <source>
        <dbReference type="ARBA" id="ARBA00023012"/>
    </source>
</evidence>
<dbReference type="SUPFAM" id="SSF47384">
    <property type="entry name" value="Homodimeric domain of signal transducing histidine kinase"/>
    <property type="match status" value="1"/>
</dbReference>
<evidence type="ECO:0000313" key="16">
    <source>
        <dbReference type="Proteomes" id="UP000295711"/>
    </source>
</evidence>
<evidence type="ECO:0000256" key="5">
    <source>
        <dbReference type="ARBA" id="ARBA00022679"/>
    </source>
</evidence>
<evidence type="ECO:0000256" key="3">
    <source>
        <dbReference type="ARBA" id="ARBA00012438"/>
    </source>
</evidence>
<comment type="catalytic activity">
    <reaction evidence="1">
        <text>ATP + protein L-histidine = ADP + protein N-phospho-L-histidine.</text>
        <dbReference type="EC" id="2.7.13.3"/>
    </reaction>
</comment>
<keyword evidence="12 13" id="KW-0472">Membrane</keyword>
<feature type="transmembrane region" description="Helical" evidence="13">
    <location>
        <begin position="511"/>
        <end position="528"/>
    </location>
</feature>
<keyword evidence="16" id="KW-1185">Reference proteome</keyword>
<sequence length="960" mass="106859">MQDMLLLAAAAATFGLGWILMKKLDFFLENHCQTLNPQLRYGFLSASHAIIRGNMWNKVQGIAVRKGEKQMKMSGQDPDSLLRPIRKDTPTESRGKLKIFFGYAAGSGKTYAMLQAAHQAKERGMDVVAGYIEPHGRPQTMALLCGLEQIPTKQIQHDGIILREFDIDAALKRRPQIILVDEFAHTNAEGSRHAKRYQDVEELLNAGINVYTTVNVQHIESLNDMVASITGTMVKERIPDSVFDQANQVELVDIEPEELLERMARESVSQREQAECVAENLTALREVALRRCADRVNLLTESARIHGRSEYHTDEHILVCLSSSPSNAKIIRTAARMARAFRGTFTALFVETPGGKFMNESDKKRLRENMRLAEQLGAAIETSYGEDVPYQIAEFARLSGVSKIVIGRSTATRKSVFGKPTLTERLIDAAPNLDIHVIPDANAENKYSDLKIKMSGAMPVRDIGNSLLVLLIATLIGYIFYSLGFTEANIIAVYIFGVLITSIITTNRLCSLVTSFVSVLVFNFFFTIPRFTFHFYDPDYLVTFTIMFMVAILTGSLATKLKDNAKQSARAAFRTKILFETNQLFQKETDEQSILNATAEQLIKLLKRDLVIYPSEGKNLADPVIYRVGHGDTYDLTSENEKAVAAWVFRNNKHAGATTDTLSNARCRYLAVRVNQQVYGVVGIAMDEVPLDSFENSVLLSILGECALALENVKNAKEKEEAAIMAENEQLRANLLRAISHDLRTPLTSISGSASNLLTNYEKMDDAIRVQTFTDIYDDSMWLINLVENLLAVTRIEGGRVNLTKSVELMDEVITEALRHINRKSKEHIIRTSFSQDFLLAHIDAKLVVQVIINLVDNAIKYTPAGSTIEICTDKKDQWIVVSVSDDGPGIPDDQKSRIFDMFYSGTNKIADSRRSLGLGLSLCKSIVTAHGGTISISDNQPKGAIFTFTLPAGEVELNE</sequence>
<feature type="domain" description="Histidine kinase" evidence="14">
    <location>
        <begin position="738"/>
        <end position="955"/>
    </location>
</feature>
<dbReference type="Pfam" id="PF13493">
    <property type="entry name" value="DUF4118"/>
    <property type="match status" value="1"/>
</dbReference>
<dbReference type="InterPro" id="IPR014729">
    <property type="entry name" value="Rossmann-like_a/b/a_fold"/>
</dbReference>
<dbReference type="FunFam" id="3.40.50.300:FF:000483">
    <property type="entry name" value="Sensor histidine kinase KdpD"/>
    <property type="match status" value="1"/>
</dbReference>
<dbReference type="CDD" id="cd00075">
    <property type="entry name" value="HATPase"/>
    <property type="match status" value="1"/>
</dbReference>
<evidence type="ECO:0000259" key="14">
    <source>
        <dbReference type="PROSITE" id="PS50109"/>
    </source>
</evidence>
<dbReference type="InterPro" id="IPR029016">
    <property type="entry name" value="GAF-like_dom_sf"/>
</dbReference>
<dbReference type="GO" id="GO:0005524">
    <property type="term" value="F:ATP binding"/>
    <property type="evidence" value="ECO:0007669"/>
    <property type="project" value="UniProtKB-KW"/>
</dbReference>
<dbReference type="InterPro" id="IPR025201">
    <property type="entry name" value="KdpD_TM"/>
</dbReference>
<protein>
    <recommendedName>
        <fullName evidence="3">histidine kinase</fullName>
        <ecNumber evidence="3">2.7.13.3</ecNumber>
    </recommendedName>
</protein>
<evidence type="ECO:0000256" key="10">
    <source>
        <dbReference type="ARBA" id="ARBA00022989"/>
    </source>
</evidence>
<keyword evidence="6 13" id="KW-0812">Transmembrane</keyword>
<dbReference type="Gene3D" id="3.30.450.40">
    <property type="match status" value="1"/>
</dbReference>
<dbReference type="CDD" id="cd01987">
    <property type="entry name" value="USP_KdpD-like"/>
    <property type="match status" value="1"/>
</dbReference>
<evidence type="ECO:0000256" key="12">
    <source>
        <dbReference type="ARBA" id="ARBA00023136"/>
    </source>
</evidence>
<dbReference type="PROSITE" id="PS50109">
    <property type="entry name" value="HIS_KIN"/>
    <property type="match status" value="1"/>
</dbReference>
<dbReference type="InterPro" id="IPR027417">
    <property type="entry name" value="P-loop_NTPase"/>
</dbReference>
<reference evidence="15 16" key="1">
    <citation type="submission" date="2019-03" db="EMBL/GenBank/DDBJ databases">
        <title>Genomic Encyclopedia of Type Strains, Phase IV (KMG-IV): sequencing the most valuable type-strain genomes for metagenomic binning, comparative biology and taxonomic classification.</title>
        <authorList>
            <person name="Goeker M."/>
        </authorList>
    </citation>
    <scope>NUCLEOTIDE SEQUENCE [LARGE SCALE GENOMIC DNA]</scope>
    <source>
        <strain evidence="15 16">DSM 28559</strain>
    </source>
</reference>
<comment type="subcellular location">
    <subcellularLocation>
        <location evidence="2">Membrane</location>
        <topology evidence="2">Multi-pass membrane protein</topology>
    </subcellularLocation>
</comment>
<evidence type="ECO:0000256" key="13">
    <source>
        <dbReference type="SAM" id="Phobius"/>
    </source>
</evidence>
<dbReference type="CDD" id="cd00082">
    <property type="entry name" value="HisKA"/>
    <property type="match status" value="1"/>
</dbReference>
<gene>
    <name evidence="15" type="ORF">EV212_105105</name>
</gene>
<dbReference type="InterPro" id="IPR005467">
    <property type="entry name" value="His_kinase_dom"/>
</dbReference>
<dbReference type="SUPFAM" id="SSF52402">
    <property type="entry name" value="Adenine nucleotide alpha hydrolases-like"/>
    <property type="match status" value="1"/>
</dbReference>
<dbReference type="Pfam" id="PF02702">
    <property type="entry name" value="KdpD"/>
    <property type="match status" value="1"/>
</dbReference>
<feature type="transmembrane region" description="Helical" evidence="13">
    <location>
        <begin position="463"/>
        <end position="481"/>
    </location>
</feature>
<dbReference type="PANTHER" id="PTHR45569:SF1">
    <property type="entry name" value="SENSOR PROTEIN KDPD"/>
    <property type="match status" value="1"/>
</dbReference>
<keyword evidence="4" id="KW-0597">Phosphoprotein</keyword>
<evidence type="ECO:0000256" key="7">
    <source>
        <dbReference type="ARBA" id="ARBA00022741"/>
    </source>
</evidence>
<evidence type="ECO:0000256" key="2">
    <source>
        <dbReference type="ARBA" id="ARBA00004141"/>
    </source>
</evidence>
<dbReference type="Gene3D" id="1.20.120.620">
    <property type="entry name" value="Backbone structure of the membrane domain of e. Coli histidine kinase receptor kdpd"/>
    <property type="match status" value="1"/>
</dbReference>
<comment type="caution">
    <text evidence="15">The sequence shown here is derived from an EMBL/GenBank/DDBJ whole genome shotgun (WGS) entry which is preliminary data.</text>
</comment>
<dbReference type="InterPro" id="IPR036890">
    <property type="entry name" value="HATPase_C_sf"/>
</dbReference>
<evidence type="ECO:0000256" key="6">
    <source>
        <dbReference type="ARBA" id="ARBA00022692"/>
    </source>
</evidence>
<dbReference type="InterPro" id="IPR052023">
    <property type="entry name" value="Histidine_kinase_KdpD"/>
</dbReference>
<dbReference type="InterPro" id="IPR036097">
    <property type="entry name" value="HisK_dim/P_sf"/>
</dbReference>
<accession>A0A4R2LA98</accession>
<keyword evidence="5" id="KW-0808">Transferase</keyword>
<name>A0A4R2LA98_9FIRM</name>
<dbReference type="EMBL" id="SLXA01000005">
    <property type="protein sequence ID" value="TCO84838.1"/>
    <property type="molecule type" value="Genomic_DNA"/>
</dbReference>
<keyword evidence="11" id="KW-0902">Two-component regulatory system</keyword>
<organism evidence="15 16">
    <name type="scientific">Frisingicoccus caecimuris</name>
    <dbReference type="NCBI Taxonomy" id="1796636"/>
    <lineage>
        <taxon>Bacteria</taxon>
        <taxon>Bacillati</taxon>
        <taxon>Bacillota</taxon>
        <taxon>Clostridia</taxon>
        <taxon>Lachnospirales</taxon>
        <taxon>Lachnospiraceae</taxon>
        <taxon>Frisingicoccus</taxon>
    </lineage>
</organism>
<dbReference type="Gene3D" id="3.40.50.300">
    <property type="entry name" value="P-loop containing nucleotide triphosphate hydrolases"/>
    <property type="match status" value="1"/>
</dbReference>
<dbReference type="EC" id="2.7.13.3" evidence="3"/>
<dbReference type="InterPro" id="IPR004358">
    <property type="entry name" value="Sig_transdc_His_kin-like_C"/>
</dbReference>
<dbReference type="PRINTS" id="PR00344">
    <property type="entry name" value="BCTRLSENSOR"/>
</dbReference>
<dbReference type="Proteomes" id="UP000295711">
    <property type="component" value="Unassembled WGS sequence"/>
</dbReference>
<dbReference type="SMART" id="SM00387">
    <property type="entry name" value="HATPase_c"/>
    <property type="match status" value="1"/>
</dbReference>
<keyword evidence="7" id="KW-0547">Nucleotide-binding</keyword>
<dbReference type="PANTHER" id="PTHR45569">
    <property type="entry name" value="SENSOR PROTEIN KDPD"/>
    <property type="match status" value="1"/>
</dbReference>
<proteinExistence type="predicted"/>
<keyword evidence="10 13" id="KW-1133">Transmembrane helix</keyword>
<dbReference type="InterPro" id="IPR038318">
    <property type="entry name" value="KdpD_sf"/>
</dbReference>
<dbReference type="GO" id="GO:0000155">
    <property type="term" value="F:phosphorelay sensor kinase activity"/>
    <property type="evidence" value="ECO:0007669"/>
    <property type="project" value="InterPro"/>
</dbReference>
<dbReference type="InterPro" id="IPR003594">
    <property type="entry name" value="HATPase_dom"/>
</dbReference>
<dbReference type="GO" id="GO:0005886">
    <property type="term" value="C:plasma membrane"/>
    <property type="evidence" value="ECO:0007669"/>
    <property type="project" value="TreeGrafter"/>
</dbReference>
<dbReference type="SMART" id="SM00388">
    <property type="entry name" value="HisKA"/>
    <property type="match status" value="1"/>
</dbReference>
<dbReference type="InterPro" id="IPR003661">
    <property type="entry name" value="HisK_dim/P_dom"/>
</dbReference>
<dbReference type="Pfam" id="PF00512">
    <property type="entry name" value="HisKA"/>
    <property type="match status" value="1"/>
</dbReference>
<dbReference type="SUPFAM" id="SSF55874">
    <property type="entry name" value="ATPase domain of HSP90 chaperone/DNA topoisomerase II/histidine kinase"/>
    <property type="match status" value="1"/>
</dbReference>
<dbReference type="FunFam" id="3.30.565.10:FF:000006">
    <property type="entry name" value="Sensor histidine kinase WalK"/>
    <property type="match status" value="1"/>
</dbReference>
<dbReference type="AlphaFoldDB" id="A0A4R2LA98"/>
<dbReference type="Pfam" id="PF02518">
    <property type="entry name" value="HATPase_c"/>
    <property type="match status" value="1"/>
</dbReference>
<feature type="transmembrane region" description="Helical" evidence="13">
    <location>
        <begin position="540"/>
        <end position="558"/>
    </location>
</feature>
<evidence type="ECO:0000256" key="1">
    <source>
        <dbReference type="ARBA" id="ARBA00000085"/>
    </source>
</evidence>
<keyword evidence="9" id="KW-0067">ATP-binding</keyword>
<dbReference type="Gene3D" id="3.40.50.620">
    <property type="entry name" value="HUPs"/>
    <property type="match status" value="1"/>
</dbReference>
<evidence type="ECO:0000256" key="9">
    <source>
        <dbReference type="ARBA" id="ARBA00022840"/>
    </source>
</evidence>